<dbReference type="Proteomes" id="UP000230184">
    <property type="component" value="Unassembled WGS sequence"/>
</dbReference>
<reference evidence="3" key="1">
    <citation type="submission" date="2017-09" db="EMBL/GenBank/DDBJ databases">
        <title>Depth-based differentiation of microbial function through sediment-hosted aquifers and enrichment of novel symbionts in the deep terrestrial subsurface.</title>
        <authorList>
            <person name="Probst A.J."/>
            <person name="Ladd B."/>
            <person name="Jarett J.K."/>
            <person name="Geller-Mcgrath D.E."/>
            <person name="Sieber C.M.K."/>
            <person name="Emerson J.B."/>
            <person name="Anantharaman K."/>
            <person name="Thomas B.C."/>
            <person name="Malmstrom R."/>
            <person name="Stieglmeier M."/>
            <person name="Klingl A."/>
            <person name="Woyke T."/>
            <person name="Ryan C.M."/>
            <person name="Banfield J.F."/>
        </authorList>
    </citation>
    <scope>NUCLEOTIDE SEQUENCE [LARGE SCALE GENOMIC DNA]</scope>
</reference>
<name>A0A2M6YV48_9BACT</name>
<organism evidence="2 3">
    <name type="scientific">Candidatus Roizmanbacteria bacterium CG07_land_8_20_14_0_80_34_15</name>
    <dbReference type="NCBI Taxonomy" id="1974849"/>
    <lineage>
        <taxon>Bacteria</taxon>
        <taxon>Candidatus Roizmaniibacteriota</taxon>
    </lineage>
</organism>
<feature type="transmembrane region" description="Helical" evidence="1">
    <location>
        <begin position="176"/>
        <end position="197"/>
    </location>
</feature>
<dbReference type="AlphaFoldDB" id="A0A2M6YV48"/>
<comment type="caution">
    <text evidence="2">The sequence shown here is derived from an EMBL/GenBank/DDBJ whole genome shotgun (WGS) entry which is preliminary data.</text>
</comment>
<sequence length="202" mass="23760">SINNQGLPLSFYIVDETKKQSYLEDRLNNAVDYFILQPRFKSGLGYTFAFQNKSFKNLQASNNLEELSLYLFPYQALKEMKFVRKDFDKLETIFSDNFEANKLNYFTYKVVFNKETMKQSNNLILSQSYSPGWVAFSNGKLLNHVLVNNWANGWKLVDSDQWLVNSEKKSIVTIIFWPQFLEFLGFGLMIVAFIFVIKYKHE</sequence>
<evidence type="ECO:0000313" key="2">
    <source>
        <dbReference type="EMBL" id="PIU37345.1"/>
    </source>
</evidence>
<protein>
    <submittedName>
        <fullName evidence="2">Uncharacterized protein</fullName>
    </submittedName>
</protein>
<accession>A0A2M6YV48</accession>
<evidence type="ECO:0000256" key="1">
    <source>
        <dbReference type="SAM" id="Phobius"/>
    </source>
</evidence>
<gene>
    <name evidence="2" type="ORF">COT02_01425</name>
</gene>
<keyword evidence="1" id="KW-1133">Transmembrane helix</keyword>
<proteinExistence type="predicted"/>
<evidence type="ECO:0000313" key="3">
    <source>
        <dbReference type="Proteomes" id="UP000230184"/>
    </source>
</evidence>
<dbReference type="EMBL" id="PEWY01000039">
    <property type="protein sequence ID" value="PIU37345.1"/>
    <property type="molecule type" value="Genomic_DNA"/>
</dbReference>
<keyword evidence="1" id="KW-0812">Transmembrane</keyword>
<keyword evidence="1" id="KW-0472">Membrane</keyword>
<feature type="non-terminal residue" evidence="2">
    <location>
        <position position="1"/>
    </location>
</feature>